<dbReference type="AlphaFoldDB" id="A0A182JYS1"/>
<keyword evidence="2" id="KW-1185">Reference proteome</keyword>
<reference evidence="2" key="1">
    <citation type="submission" date="2013-03" db="EMBL/GenBank/DDBJ databases">
        <title>The Genome Sequence of Anopheles christyi ACHKN1017.</title>
        <authorList>
            <consortium name="The Broad Institute Genomics Platform"/>
            <person name="Neafsey D.E."/>
            <person name="Besansky N."/>
            <person name="Walker B."/>
            <person name="Young S.K."/>
            <person name="Zeng Q."/>
            <person name="Gargeya S."/>
            <person name="Fitzgerald M."/>
            <person name="Haas B."/>
            <person name="Abouelleil A."/>
            <person name="Allen A.W."/>
            <person name="Alvarado L."/>
            <person name="Arachchi H.M."/>
            <person name="Berlin A.M."/>
            <person name="Chapman S.B."/>
            <person name="Gainer-Dewar J."/>
            <person name="Goldberg J."/>
            <person name="Griggs A."/>
            <person name="Gujja S."/>
            <person name="Hansen M."/>
            <person name="Howarth C."/>
            <person name="Imamovic A."/>
            <person name="Ireland A."/>
            <person name="Larimer J."/>
            <person name="McCowan C."/>
            <person name="Murphy C."/>
            <person name="Pearson M."/>
            <person name="Poon T.W."/>
            <person name="Priest M."/>
            <person name="Roberts A."/>
            <person name="Saif S."/>
            <person name="Shea T."/>
            <person name="Sisk P."/>
            <person name="Sykes S."/>
            <person name="Wortman J."/>
            <person name="Nusbaum C."/>
            <person name="Birren B."/>
        </authorList>
    </citation>
    <scope>NUCLEOTIDE SEQUENCE [LARGE SCALE GENOMIC DNA]</scope>
    <source>
        <strain evidence="2">ACHKN1017</strain>
    </source>
</reference>
<proteinExistence type="predicted"/>
<name>A0A182JYS1_9DIPT</name>
<evidence type="ECO:0000313" key="2">
    <source>
        <dbReference type="Proteomes" id="UP000075881"/>
    </source>
</evidence>
<dbReference type="Proteomes" id="UP000075881">
    <property type="component" value="Unassembled WGS sequence"/>
</dbReference>
<accession>A0A182JYS1</accession>
<sequence length="105" mass="11565">MQERNTLLEAPAQPANGFSPLIFNNDMLVNHYRRLLHPVAAAVPRLPNGANGYNDVPDTQHKLGQRAHLSGPHIGCKCHSSPQSQRTHYPPMFAEPTHKALVTAV</sequence>
<protein>
    <submittedName>
        <fullName evidence="1">Uncharacterized protein</fullName>
    </submittedName>
</protein>
<evidence type="ECO:0000313" key="1">
    <source>
        <dbReference type="EnsemblMetazoa" id="ACHR003653-PA"/>
    </source>
</evidence>
<dbReference type="EnsemblMetazoa" id="ACHR003653-RA">
    <property type="protein sequence ID" value="ACHR003653-PA"/>
    <property type="gene ID" value="ACHR003653"/>
</dbReference>
<dbReference type="VEuPathDB" id="VectorBase:ACHR003653"/>
<reference evidence="1" key="2">
    <citation type="submission" date="2020-05" db="UniProtKB">
        <authorList>
            <consortium name="EnsemblMetazoa"/>
        </authorList>
    </citation>
    <scope>IDENTIFICATION</scope>
    <source>
        <strain evidence="1">ACHKN1017</strain>
    </source>
</reference>
<organism evidence="1 2">
    <name type="scientific">Anopheles christyi</name>
    <dbReference type="NCBI Taxonomy" id="43041"/>
    <lineage>
        <taxon>Eukaryota</taxon>
        <taxon>Metazoa</taxon>
        <taxon>Ecdysozoa</taxon>
        <taxon>Arthropoda</taxon>
        <taxon>Hexapoda</taxon>
        <taxon>Insecta</taxon>
        <taxon>Pterygota</taxon>
        <taxon>Neoptera</taxon>
        <taxon>Endopterygota</taxon>
        <taxon>Diptera</taxon>
        <taxon>Nematocera</taxon>
        <taxon>Culicoidea</taxon>
        <taxon>Culicidae</taxon>
        <taxon>Anophelinae</taxon>
        <taxon>Anopheles</taxon>
    </lineage>
</organism>